<reference evidence="2" key="1">
    <citation type="submission" date="2024-03" db="EMBL/GenBank/DDBJ databases">
        <title>Diverse circular DNA viruses in blood, oral, and fecal samples of captive lemurs.</title>
        <authorList>
            <person name="Paietta E.N."/>
            <person name="Kraberger S."/>
            <person name="Lund M.C."/>
            <person name="Custer J.M."/>
            <person name="Vargas K.M."/>
            <person name="Ehmke E.E."/>
            <person name="Yoder A.D."/>
            <person name="Varsani A."/>
        </authorList>
    </citation>
    <scope>NUCLEOTIDE SEQUENCE</scope>
    <source>
        <strain evidence="2">Duke_18_101</strain>
        <strain evidence="3">Duke_23FS_69</strain>
        <strain evidence="4">Duke_26_121</strain>
    </source>
</reference>
<keyword evidence="1" id="KW-0472">Membrane</keyword>
<keyword evidence="1" id="KW-1133">Transmembrane helix</keyword>
<organism evidence="2">
    <name type="scientific">Dulem virus 75</name>
    <dbReference type="NCBI Taxonomy" id="3145786"/>
    <lineage>
        <taxon>Viruses</taxon>
        <taxon>Monodnaviria</taxon>
        <taxon>Loebvirae</taxon>
        <taxon>Hofneiviricota</taxon>
        <taxon>Faserviricetes</taxon>
        <taxon>Tubulavirales</taxon>
        <taxon>Inoviridae</taxon>
        <taxon>Inovirus</taxon>
    </lineage>
</organism>
<dbReference type="EMBL" id="PP511482">
    <property type="protein sequence ID" value="XCD04604.1"/>
    <property type="molecule type" value="Genomic_DNA"/>
</dbReference>
<proteinExistence type="predicted"/>
<sequence>MNELKEWLGDAFYKEVTETTHSVGFTSERYTYGSSYSTIELPYEDTTTVTRQVLDWQSVGAFVLVVLTFITIATLLRSVVLK</sequence>
<evidence type="ECO:0000256" key="1">
    <source>
        <dbReference type="SAM" id="Phobius"/>
    </source>
</evidence>
<evidence type="ECO:0000313" key="4">
    <source>
        <dbReference type="EMBL" id="XCD07250.1"/>
    </source>
</evidence>
<accession>A0AAU8AWU1</accession>
<evidence type="ECO:0000313" key="2">
    <source>
        <dbReference type="EMBL" id="XCD03587.1"/>
    </source>
</evidence>
<keyword evidence="1" id="KW-0812">Transmembrane</keyword>
<name>A0AAU8AWU1_9VIRU</name>
<dbReference type="EMBL" id="PP511772">
    <property type="protein sequence ID" value="XCD07250.1"/>
    <property type="molecule type" value="Genomic_DNA"/>
</dbReference>
<dbReference type="EMBL" id="PP511378">
    <property type="protein sequence ID" value="XCD03587.1"/>
    <property type="molecule type" value="Genomic_DNA"/>
</dbReference>
<evidence type="ECO:0000313" key="3">
    <source>
        <dbReference type="EMBL" id="XCD04604.1"/>
    </source>
</evidence>
<feature type="transmembrane region" description="Helical" evidence="1">
    <location>
        <begin position="59"/>
        <end position="80"/>
    </location>
</feature>
<protein>
    <submittedName>
        <fullName evidence="2">Uncharacterized protein</fullName>
    </submittedName>
</protein>